<dbReference type="SUPFAM" id="SSF53822">
    <property type="entry name" value="Periplasmic binding protein-like I"/>
    <property type="match status" value="1"/>
</dbReference>
<dbReference type="PANTHER" id="PTHR30483">
    <property type="entry name" value="LEUCINE-SPECIFIC-BINDING PROTEIN"/>
    <property type="match status" value="1"/>
</dbReference>
<name>A0A1I2PQK3_9FIRM</name>
<dbReference type="InterPro" id="IPR051010">
    <property type="entry name" value="BCAA_transport"/>
</dbReference>
<dbReference type="Proteomes" id="UP000199337">
    <property type="component" value="Unassembled WGS sequence"/>
</dbReference>
<evidence type="ECO:0000256" key="2">
    <source>
        <dbReference type="ARBA" id="ARBA00022729"/>
    </source>
</evidence>
<dbReference type="AlphaFoldDB" id="A0A1I2PQK3"/>
<evidence type="ECO:0000313" key="4">
    <source>
        <dbReference type="EMBL" id="SFG16297.1"/>
    </source>
</evidence>
<dbReference type="PROSITE" id="PS51257">
    <property type="entry name" value="PROKAR_LIPOPROTEIN"/>
    <property type="match status" value="1"/>
</dbReference>
<protein>
    <submittedName>
        <fullName evidence="4">Branched-chain amino acid transport system substrate-binding protein</fullName>
    </submittedName>
</protein>
<dbReference type="CDD" id="cd06333">
    <property type="entry name" value="PBP1_ABC_RPA1789-like"/>
    <property type="match status" value="1"/>
</dbReference>
<dbReference type="Pfam" id="PF13458">
    <property type="entry name" value="Peripla_BP_6"/>
    <property type="match status" value="1"/>
</dbReference>
<dbReference type="EMBL" id="FOOX01000002">
    <property type="protein sequence ID" value="SFG16297.1"/>
    <property type="molecule type" value="Genomic_DNA"/>
</dbReference>
<dbReference type="InterPro" id="IPR028082">
    <property type="entry name" value="Peripla_BP_I"/>
</dbReference>
<keyword evidence="5" id="KW-1185">Reference proteome</keyword>
<sequence>MNKLVNKMALTLLAIVLLIAGIIAGGCASSQNSAGNESAEQGKEQGNEPYQIGAVVDISGNSSSLGVPERDTLLMLVDQLNQAGGINGHPVELTILDNKSEETEAVLAVKKLIEKDVLAVLGCSSSGPSMAMINTVQSAEVPMMSMAAASSIVEPVNERQWVFKTAQSDIVTVENIITYLKARELTKVAFLYMNNAYGDGGKAAFTTAAKENGIEIAAEEKFEASDKDMTPQLTKVKAGGAQAAVVWAIPPSASIITKNFKDMGLSIPLIHSHGVGNQQFIELAQGAAEGVILPIGKLAVASQIPDSDPQKKVLESYMADYQAKYNTQPNSFGGYAWDAFNLVVAAIEKAGPDRAAIRDELEKTSGFSGISGTFNMSPQDHNGLGVHSMVLVQIKDSKWQLIE</sequence>
<evidence type="ECO:0000313" key="5">
    <source>
        <dbReference type="Proteomes" id="UP000199337"/>
    </source>
</evidence>
<evidence type="ECO:0000259" key="3">
    <source>
        <dbReference type="Pfam" id="PF13458"/>
    </source>
</evidence>
<proteinExistence type="inferred from homology"/>
<dbReference type="PANTHER" id="PTHR30483:SF38">
    <property type="entry name" value="BLR7848 PROTEIN"/>
    <property type="match status" value="1"/>
</dbReference>
<keyword evidence="2" id="KW-0732">Signal</keyword>
<dbReference type="STRING" id="341036.SAMN05660649_00937"/>
<dbReference type="InterPro" id="IPR028081">
    <property type="entry name" value="Leu-bd"/>
</dbReference>
<feature type="domain" description="Leucine-binding protein" evidence="3">
    <location>
        <begin position="49"/>
        <end position="396"/>
    </location>
</feature>
<gene>
    <name evidence="4" type="ORF">SAMN05660649_00937</name>
</gene>
<comment type="similarity">
    <text evidence="1">Belongs to the leucine-binding protein family.</text>
</comment>
<evidence type="ECO:0000256" key="1">
    <source>
        <dbReference type="ARBA" id="ARBA00010062"/>
    </source>
</evidence>
<dbReference type="Gene3D" id="3.40.50.2300">
    <property type="match status" value="2"/>
</dbReference>
<reference evidence="5" key="1">
    <citation type="submission" date="2016-10" db="EMBL/GenBank/DDBJ databases">
        <authorList>
            <person name="Varghese N."/>
            <person name="Submissions S."/>
        </authorList>
    </citation>
    <scope>NUCLEOTIDE SEQUENCE [LARGE SCALE GENOMIC DNA]</scope>
    <source>
        <strain evidence="5">DSM 17038</strain>
    </source>
</reference>
<organism evidence="4 5">
    <name type="scientific">Desulfotruncus arcticus DSM 17038</name>
    <dbReference type="NCBI Taxonomy" id="1121424"/>
    <lineage>
        <taxon>Bacteria</taxon>
        <taxon>Bacillati</taxon>
        <taxon>Bacillota</taxon>
        <taxon>Clostridia</taxon>
        <taxon>Eubacteriales</taxon>
        <taxon>Desulfallaceae</taxon>
        <taxon>Desulfotruncus</taxon>
    </lineage>
</organism>
<accession>A0A1I2PQK3</accession>